<dbReference type="InterPro" id="IPR036390">
    <property type="entry name" value="WH_DNA-bd_sf"/>
</dbReference>
<feature type="domain" description="HTH arsR-type" evidence="4">
    <location>
        <begin position="8"/>
        <end position="108"/>
    </location>
</feature>
<dbReference type="EMBL" id="CP010992">
    <property type="protein sequence ID" value="AMO19705.1"/>
    <property type="molecule type" value="Genomic_DNA"/>
</dbReference>
<dbReference type="NCBIfam" id="NF033788">
    <property type="entry name" value="HTH_metalloreg"/>
    <property type="match status" value="1"/>
</dbReference>
<name>A0AAI8CGU6_9FLAO</name>
<evidence type="ECO:0000256" key="1">
    <source>
        <dbReference type="ARBA" id="ARBA00023015"/>
    </source>
</evidence>
<keyword evidence="1" id="KW-0805">Transcription regulation</keyword>
<evidence type="ECO:0000256" key="2">
    <source>
        <dbReference type="ARBA" id="ARBA00023125"/>
    </source>
</evidence>
<dbReference type="GO" id="GO:0003700">
    <property type="term" value="F:DNA-binding transcription factor activity"/>
    <property type="evidence" value="ECO:0007669"/>
    <property type="project" value="InterPro"/>
</dbReference>
<dbReference type="PROSITE" id="PS50987">
    <property type="entry name" value="HTH_ARSR_2"/>
    <property type="match status" value="1"/>
</dbReference>
<dbReference type="InterPro" id="IPR036388">
    <property type="entry name" value="WH-like_DNA-bd_sf"/>
</dbReference>
<organism evidence="5 6">
    <name type="scientific">Flavobacterium columnare</name>
    <dbReference type="NCBI Taxonomy" id="996"/>
    <lineage>
        <taxon>Bacteria</taxon>
        <taxon>Pseudomonadati</taxon>
        <taxon>Bacteroidota</taxon>
        <taxon>Flavobacteriia</taxon>
        <taxon>Flavobacteriales</taxon>
        <taxon>Flavobacteriaceae</taxon>
        <taxon>Flavobacterium</taxon>
    </lineage>
</organism>
<sequence length="108" mass="12090">MGASKSAFFSNSQNELANLFKALGNPARLAIIEYLIKVNSCICNDIVEELPLAQPTISQHLKELKQVGLIKGNIEGKSICYCINKEALEKVEHYFSLLENIRNTNYCL</sequence>
<dbReference type="SMART" id="SM00418">
    <property type="entry name" value="HTH_ARSR"/>
    <property type="match status" value="1"/>
</dbReference>
<dbReference type="GeneID" id="60759607"/>
<dbReference type="InterPro" id="IPR011991">
    <property type="entry name" value="ArsR-like_HTH"/>
</dbReference>
<evidence type="ECO:0000313" key="5">
    <source>
        <dbReference type="EMBL" id="AMO19705.1"/>
    </source>
</evidence>
<keyword evidence="3" id="KW-0804">Transcription</keyword>
<accession>A0AAI8CGU6</accession>
<reference evidence="6" key="1">
    <citation type="submission" date="2016-03" db="EMBL/GenBank/DDBJ databases">
        <title>Flavobacterium columnare strain B185, complete genome.</title>
        <authorList>
            <person name="Sundberg L.-R."/>
            <person name="Papponen P."/>
            <person name="Laanto E."/>
        </authorList>
    </citation>
    <scope>NUCLEOTIDE SEQUENCE [LARGE SCALE GENOMIC DNA]</scope>
    <source>
        <strain evidence="6">B185</strain>
    </source>
</reference>
<dbReference type="PRINTS" id="PR00778">
    <property type="entry name" value="HTHARSR"/>
</dbReference>
<evidence type="ECO:0000256" key="3">
    <source>
        <dbReference type="ARBA" id="ARBA00023163"/>
    </source>
</evidence>
<gene>
    <name evidence="5" type="ORF">UN65_04545</name>
</gene>
<dbReference type="InterPro" id="IPR051081">
    <property type="entry name" value="HTH_MetalResp_TranReg"/>
</dbReference>
<dbReference type="PANTHER" id="PTHR33154:SF15">
    <property type="entry name" value="REGULATORY PROTEIN ARSR"/>
    <property type="match status" value="1"/>
</dbReference>
<dbReference type="CDD" id="cd00090">
    <property type="entry name" value="HTH_ARSR"/>
    <property type="match status" value="1"/>
</dbReference>
<dbReference type="GO" id="GO:0003677">
    <property type="term" value="F:DNA binding"/>
    <property type="evidence" value="ECO:0007669"/>
    <property type="project" value="UniProtKB-KW"/>
</dbReference>
<dbReference type="AlphaFoldDB" id="A0AAI8CGU6"/>
<dbReference type="RefSeq" id="WP_014164665.1">
    <property type="nucleotide sequence ID" value="NZ_CP010992.1"/>
</dbReference>
<dbReference type="Proteomes" id="UP000304840">
    <property type="component" value="Chromosome"/>
</dbReference>
<dbReference type="Pfam" id="PF01022">
    <property type="entry name" value="HTH_5"/>
    <property type="match status" value="1"/>
</dbReference>
<evidence type="ECO:0000259" key="4">
    <source>
        <dbReference type="PROSITE" id="PS50987"/>
    </source>
</evidence>
<reference evidence="5 6" key="2">
    <citation type="submission" date="2019-05" db="EMBL/GenBank/DDBJ databases">
        <authorList>
            <person name="Ravantti J.J."/>
        </authorList>
    </citation>
    <scope>NUCLEOTIDE SEQUENCE [LARGE SCALE GENOMIC DNA]</scope>
    <source>
        <strain evidence="5 6">B185</strain>
    </source>
</reference>
<protein>
    <submittedName>
        <fullName evidence="5">Winged helix-turn-helix transcriptional regulator</fullName>
    </submittedName>
</protein>
<dbReference type="SUPFAM" id="SSF46785">
    <property type="entry name" value="Winged helix' DNA-binding domain"/>
    <property type="match status" value="1"/>
</dbReference>
<dbReference type="InterPro" id="IPR001845">
    <property type="entry name" value="HTH_ArsR_DNA-bd_dom"/>
</dbReference>
<keyword evidence="2" id="KW-0238">DNA-binding</keyword>
<dbReference type="Gene3D" id="1.10.10.10">
    <property type="entry name" value="Winged helix-like DNA-binding domain superfamily/Winged helix DNA-binding domain"/>
    <property type="match status" value="1"/>
</dbReference>
<proteinExistence type="predicted"/>
<evidence type="ECO:0000313" key="6">
    <source>
        <dbReference type="Proteomes" id="UP000304840"/>
    </source>
</evidence>
<dbReference type="PANTHER" id="PTHR33154">
    <property type="entry name" value="TRANSCRIPTIONAL REGULATOR, ARSR FAMILY"/>
    <property type="match status" value="1"/>
</dbReference>